<reference evidence="2 3" key="1">
    <citation type="journal article" date="2020" name="Microorganisms">
        <title>Osmotic Adaptation and Compatible Solute Biosynthesis of Phototrophic Bacteria as Revealed from Genome Analyses.</title>
        <authorList>
            <person name="Imhoff J.F."/>
            <person name="Rahn T."/>
            <person name="Kunzel S."/>
            <person name="Keller A."/>
            <person name="Neulinger S.C."/>
        </authorList>
    </citation>
    <scope>NUCLEOTIDE SEQUENCE [LARGE SCALE GENOMIC DNA]</scope>
    <source>
        <strain evidence="2 3">DSM 25653</strain>
    </source>
</reference>
<dbReference type="InterPro" id="IPR003615">
    <property type="entry name" value="HNH_nuc"/>
</dbReference>
<proteinExistence type="predicted"/>
<name>A0A9X1B6W9_9GAMM</name>
<accession>A0A9X1B6W9</accession>
<keyword evidence="3" id="KW-1185">Reference proteome</keyword>
<gene>
    <name evidence="2" type="ORF">CKO42_24630</name>
</gene>
<sequence>MKRLEGETRQRHVMMFETVATGRQLGFWLRPPRGRNNGVRIKLEYIPADITEIEKIECAKSDGLSKPSSKIPNGKGVCVFVSDDEALVKLLQSYNGNTKNVASVHPTQVSVLDVSSDKTSRDSWRSEFSEPQDEDLPRLQLFARKLRRGQASFRNMLLELYDRRCAVSGQGLPVVLEAAHIWEHAASGINHSSNGLLLRADIHILFDEGLLRIHPESLLIEVASELRGSEYEILASKKLRERKDGSRPSSEFLAKRYQADN</sequence>
<dbReference type="Pfam" id="PF13391">
    <property type="entry name" value="HNH_2"/>
    <property type="match status" value="1"/>
</dbReference>
<evidence type="ECO:0000313" key="3">
    <source>
        <dbReference type="Proteomes" id="UP001138768"/>
    </source>
</evidence>
<dbReference type="AlphaFoldDB" id="A0A9X1B6W9"/>
<dbReference type="EMBL" id="NRRY01000082">
    <property type="protein sequence ID" value="MBK1621539.1"/>
    <property type="molecule type" value="Genomic_DNA"/>
</dbReference>
<protein>
    <recommendedName>
        <fullName evidence="1">HNH nuclease domain-containing protein</fullName>
    </recommendedName>
</protein>
<evidence type="ECO:0000259" key="1">
    <source>
        <dbReference type="Pfam" id="PF13391"/>
    </source>
</evidence>
<evidence type="ECO:0000313" key="2">
    <source>
        <dbReference type="EMBL" id="MBK1621539.1"/>
    </source>
</evidence>
<feature type="domain" description="HNH nuclease" evidence="1">
    <location>
        <begin position="165"/>
        <end position="213"/>
    </location>
</feature>
<organism evidence="2 3">
    <name type="scientific">Lamprobacter modestohalophilus</name>
    <dbReference type="NCBI Taxonomy" id="1064514"/>
    <lineage>
        <taxon>Bacteria</taxon>
        <taxon>Pseudomonadati</taxon>
        <taxon>Pseudomonadota</taxon>
        <taxon>Gammaproteobacteria</taxon>
        <taxon>Chromatiales</taxon>
        <taxon>Chromatiaceae</taxon>
        <taxon>Lamprobacter</taxon>
    </lineage>
</organism>
<dbReference type="Proteomes" id="UP001138768">
    <property type="component" value="Unassembled WGS sequence"/>
</dbReference>
<comment type="caution">
    <text evidence="2">The sequence shown here is derived from an EMBL/GenBank/DDBJ whole genome shotgun (WGS) entry which is preliminary data.</text>
</comment>